<keyword evidence="1" id="KW-1185">Reference proteome</keyword>
<dbReference type="AlphaFoldDB" id="A0A6P5H0Q6"/>
<protein>
    <submittedName>
        <fullName evidence="2">Uncharacterized protein LOC109728520</fullName>
    </submittedName>
</protein>
<evidence type="ECO:0000313" key="2">
    <source>
        <dbReference type="RefSeq" id="XP_020114526.1"/>
    </source>
</evidence>
<accession>A0A6P5H0Q6</accession>
<dbReference type="PANTHER" id="PTHR35110">
    <property type="entry name" value="EXPRESSED PROTEIN"/>
    <property type="match status" value="1"/>
</dbReference>
<organism evidence="1 2">
    <name type="scientific">Ananas comosus</name>
    <name type="common">Pineapple</name>
    <name type="synonym">Ananas ananas</name>
    <dbReference type="NCBI Taxonomy" id="4615"/>
    <lineage>
        <taxon>Eukaryota</taxon>
        <taxon>Viridiplantae</taxon>
        <taxon>Streptophyta</taxon>
        <taxon>Embryophyta</taxon>
        <taxon>Tracheophyta</taxon>
        <taxon>Spermatophyta</taxon>
        <taxon>Magnoliopsida</taxon>
        <taxon>Liliopsida</taxon>
        <taxon>Poales</taxon>
        <taxon>Bromeliaceae</taxon>
        <taxon>Bromelioideae</taxon>
        <taxon>Ananas</taxon>
    </lineage>
</organism>
<gene>
    <name evidence="2" type="primary">LOC109728520</name>
</gene>
<reference evidence="2" key="2">
    <citation type="submission" date="2025-08" db="UniProtKB">
        <authorList>
            <consortium name="RefSeq"/>
        </authorList>
    </citation>
    <scope>IDENTIFICATION</scope>
    <source>
        <tissue evidence="2">Leaf</tissue>
    </source>
</reference>
<dbReference type="Proteomes" id="UP000515123">
    <property type="component" value="Linkage group 24"/>
</dbReference>
<reference evidence="1" key="1">
    <citation type="journal article" date="2015" name="Nat. Genet.">
        <title>The pineapple genome and the evolution of CAM photosynthesis.</title>
        <authorList>
            <person name="Ming R."/>
            <person name="VanBuren R."/>
            <person name="Wai C.M."/>
            <person name="Tang H."/>
            <person name="Schatz M.C."/>
            <person name="Bowers J.E."/>
            <person name="Lyons E."/>
            <person name="Wang M.L."/>
            <person name="Chen J."/>
            <person name="Biggers E."/>
            <person name="Zhang J."/>
            <person name="Huang L."/>
            <person name="Zhang L."/>
            <person name="Miao W."/>
            <person name="Zhang J."/>
            <person name="Ye Z."/>
            <person name="Miao C."/>
            <person name="Lin Z."/>
            <person name="Wang H."/>
            <person name="Zhou H."/>
            <person name="Yim W.C."/>
            <person name="Priest H.D."/>
            <person name="Zheng C."/>
            <person name="Woodhouse M."/>
            <person name="Edger P.P."/>
            <person name="Guyot R."/>
            <person name="Guo H.B."/>
            <person name="Guo H."/>
            <person name="Zheng G."/>
            <person name="Singh R."/>
            <person name="Sharma A."/>
            <person name="Min X."/>
            <person name="Zheng Y."/>
            <person name="Lee H."/>
            <person name="Gurtowski J."/>
            <person name="Sedlazeck F.J."/>
            <person name="Harkess A."/>
            <person name="McKain M.R."/>
            <person name="Liao Z."/>
            <person name="Fang J."/>
            <person name="Liu J."/>
            <person name="Zhang X."/>
            <person name="Zhang Q."/>
            <person name="Hu W."/>
            <person name="Qin Y."/>
            <person name="Wang K."/>
            <person name="Chen L.Y."/>
            <person name="Shirley N."/>
            <person name="Lin Y.R."/>
            <person name="Liu L.Y."/>
            <person name="Hernandez A.G."/>
            <person name="Wright C.L."/>
            <person name="Bulone V."/>
            <person name="Tuskan G.A."/>
            <person name="Heath K."/>
            <person name="Zee F."/>
            <person name="Moore P.H."/>
            <person name="Sunkar R."/>
            <person name="Leebens-Mack J.H."/>
            <person name="Mockler T."/>
            <person name="Bennetzen J.L."/>
            <person name="Freeling M."/>
            <person name="Sankoff D."/>
            <person name="Paterson A.H."/>
            <person name="Zhu X."/>
            <person name="Yang X."/>
            <person name="Smith J.A."/>
            <person name="Cushman J.C."/>
            <person name="Paull R.E."/>
            <person name="Yu Q."/>
        </authorList>
    </citation>
    <scope>NUCLEOTIDE SEQUENCE [LARGE SCALE GENOMIC DNA]</scope>
    <source>
        <strain evidence="1">cv. F153</strain>
    </source>
</reference>
<proteinExistence type="predicted"/>
<dbReference type="GeneID" id="109728520"/>
<dbReference type="PANTHER" id="PTHR35110:SF1">
    <property type="entry name" value="EXPRESSED PROTEIN"/>
    <property type="match status" value="1"/>
</dbReference>
<dbReference type="RefSeq" id="XP_020114526.1">
    <property type="nucleotide sequence ID" value="XM_020258937.1"/>
</dbReference>
<dbReference type="OrthoDB" id="761792at2759"/>
<sequence>MLLHGGGGGSDGGAAAAVAMARMLVRCFSRKRGQDVRRINPKVLREEASEIPKGLYQIRQGSRASHCRQHLELRQCSKKWRLGYYSSLPFSSPLQWRCKMLKLSCTHIGSSKKFVCSTLPEDPKAAQPTTPLPVTETVKISVQGKKERRPKPSPPKKGVLPCKVSETRHLYIRICTMKEKEKTPFDPLKRRSIEYKSSSLFAPIEWRIITYLLFLDEAQLVFEPSEAAANG</sequence>
<name>A0A6P5H0Q6_ANACO</name>
<evidence type="ECO:0000313" key="1">
    <source>
        <dbReference type="Proteomes" id="UP000515123"/>
    </source>
</evidence>